<dbReference type="InterPro" id="IPR036188">
    <property type="entry name" value="FAD/NAD-bd_sf"/>
</dbReference>
<comment type="caution">
    <text evidence="2">The sequence shown here is derived from an EMBL/GenBank/DDBJ whole genome shotgun (WGS) entry which is preliminary data.</text>
</comment>
<dbReference type="Gene3D" id="3.50.50.60">
    <property type="entry name" value="FAD/NAD(P)-binding domain"/>
    <property type="match status" value="1"/>
</dbReference>
<evidence type="ECO:0000313" key="2">
    <source>
        <dbReference type="EMBL" id="RMT83323.1"/>
    </source>
</evidence>
<dbReference type="PANTHER" id="PTHR40254:SF1">
    <property type="entry name" value="BLR0577 PROTEIN"/>
    <property type="match status" value="1"/>
</dbReference>
<accession>A0A3M5PGX4</accession>
<dbReference type="SUPFAM" id="SSF51905">
    <property type="entry name" value="FAD/NAD(P)-binding domain"/>
    <property type="match status" value="1"/>
</dbReference>
<dbReference type="AlphaFoldDB" id="A0A3M5PGX4"/>
<dbReference type="InterPro" id="IPR038732">
    <property type="entry name" value="HpyO/CreE_NAD-binding"/>
</dbReference>
<evidence type="ECO:0000313" key="3">
    <source>
        <dbReference type="Proteomes" id="UP000273854"/>
    </source>
</evidence>
<dbReference type="OrthoDB" id="101972at2"/>
<sequence length="466" mass="50841">MRTLAIVGAGFCGTVAAIEFIRACRAPAKLIIVEQTGAFGPGLAYGDQSKSHVLNVPAGNMSALHGHPDSFLEYCLLNGLATGPGDFVPRREYGRYLSSLLDTALSSCGATLSVERVHAEAIEIKACTGGATVLLSNQRRLTVNHVLLACGNFPPSTPKPFISIKHYSGYQDAPWGTLCAPARTLHPSDSVLIIGSGLTALDVISRLTEEGHSGKITAISRRGLTPQVHRGHSHYTEQNADLTRQVMCSVKATALTYIKTVRRLISDSPRVDWRDIIAALRPCTAQLWARLPYAEKLRFLRHVRPYWDNHRHRAAPEAHVIFDRLKKSGQLTVIKGRLLATDVIDDKLACTILRTTEHSTTVDAFDLVINCTGPNTSVSSAESALIQQLLNEGLIVSDPMGLGIMMNEDLSVVTAEHTTVTWLSYVGPMLKSMFWEATAVPELRQHVSAHAIRLAEKLCHHADNVE</sequence>
<name>A0A3M5PGX4_PSEVI</name>
<dbReference type="PANTHER" id="PTHR40254">
    <property type="entry name" value="BLR0577 PROTEIN"/>
    <property type="match status" value="1"/>
</dbReference>
<dbReference type="EMBL" id="RBTP01000015">
    <property type="protein sequence ID" value="RMT83323.1"/>
    <property type="molecule type" value="Genomic_DNA"/>
</dbReference>
<dbReference type="Pfam" id="PF13454">
    <property type="entry name" value="NAD_binding_9"/>
    <property type="match status" value="1"/>
</dbReference>
<organism evidence="2 3">
    <name type="scientific">Pseudomonas viridiflava</name>
    <name type="common">Phytomonas viridiflava</name>
    <dbReference type="NCBI Taxonomy" id="33069"/>
    <lineage>
        <taxon>Bacteria</taxon>
        <taxon>Pseudomonadati</taxon>
        <taxon>Pseudomonadota</taxon>
        <taxon>Gammaproteobacteria</taxon>
        <taxon>Pseudomonadales</taxon>
        <taxon>Pseudomonadaceae</taxon>
        <taxon>Pseudomonas</taxon>
    </lineage>
</organism>
<feature type="domain" description="FAD-dependent urate hydroxylase HpyO/Asp monooxygenase CreE-like FAD/NAD(P)-binding" evidence="1">
    <location>
        <begin position="5"/>
        <end position="152"/>
    </location>
</feature>
<dbReference type="GO" id="GO:0016787">
    <property type="term" value="F:hydrolase activity"/>
    <property type="evidence" value="ECO:0007669"/>
    <property type="project" value="UniProtKB-KW"/>
</dbReference>
<reference evidence="2 3" key="1">
    <citation type="submission" date="2018-08" db="EMBL/GenBank/DDBJ databases">
        <title>Recombination of ecologically and evolutionarily significant loci maintains genetic cohesion in the Pseudomonas syringae species complex.</title>
        <authorList>
            <person name="Dillon M."/>
            <person name="Thakur S."/>
            <person name="Almeida R.N.D."/>
            <person name="Weir B.S."/>
            <person name="Guttman D.S."/>
        </authorList>
    </citation>
    <scope>NUCLEOTIDE SEQUENCE [LARGE SCALE GENOMIC DNA]</scope>
    <source>
        <strain evidence="2 3">ICMP 19473</strain>
    </source>
</reference>
<proteinExistence type="predicted"/>
<dbReference type="PRINTS" id="PR00368">
    <property type="entry name" value="FADPNR"/>
</dbReference>
<gene>
    <name evidence="2" type="ORF">ALP40_00141</name>
</gene>
<evidence type="ECO:0000259" key="1">
    <source>
        <dbReference type="Pfam" id="PF13454"/>
    </source>
</evidence>
<keyword evidence="2" id="KW-0378">Hydrolase</keyword>
<dbReference type="Proteomes" id="UP000273854">
    <property type="component" value="Unassembled WGS sequence"/>
</dbReference>
<protein>
    <submittedName>
        <fullName evidence="2">Hydroxyacylglutathione hydrolase</fullName>
    </submittedName>
</protein>
<dbReference type="InterPro" id="IPR052189">
    <property type="entry name" value="L-asp_N-monooxygenase_NS-form"/>
</dbReference>